<feature type="binding site" evidence="18">
    <location>
        <position position="217"/>
    </location>
    <ligand>
        <name>(6S)-NADPHX</name>
        <dbReference type="ChEBI" id="CHEBI:64076"/>
    </ligand>
</feature>
<feature type="domain" description="YjeF N-terminal" evidence="21">
    <location>
        <begin position="75"/>
        <end position="274"/>
    </location>
</feature>
<feature type="binding site" evidence="17">
    <location>
        <position position="387"/>
    </location>
    <ligand>
        <name>(6S)-NADPHX</name>
        <dbReference type="ChEBI" id="CHEBI:64076"/>
    </ligand>
</feature>
<dbReference type="GO" id="GO:0046872">
    <property type="term" value="F:metal ion binding"/>
    <property type="evidence" value="ECO:0007669"/>
    <property type="project" value="UniProtKB-UniRule"/>
</dbReference>
<evidence type="ECO:0000256" key="10">
    <source>
        <dbReference type="ARBA" id="ARBA00023027"/>
    </source>
</evidence>
<evidence type="ECO:0000256" key="7">
    <source>
        <dbReference type="ARBA" id="ARBA00022840"/>
    </source>
</evidence>
<dbReference type="HAMAP" id="MF_01965">
    <property type="entry name" value="NADHX_dehydratase"/>
    <property type="match status" value="1"/>
</dbReference>
<comment type="cofactor">
    <cofactor evidence="17">
        <name>Mg(2+)</name>
        <dbReference type="ChEBI" id="CHEBI:18420"/>
    </cofactor>
</comment>
<comment type="similarity">
    <text evidence="17">Belongs to the NnrD/CARKD family.</text>
</comment>
<comment type="similarity">
    <text evidence="18">Belongs to the NnrE/AIBP family.</text>
</comment>
<comment type="similarity">
    <text evidence="3 19">In the N-terminal section; belongs to the NnrE/AIBP family.</text>
</comment>
<dbReference type="HAMAP" id="MF_01966">
    <property type="entry name" value="NADHX_epimerase"/>
    <property type="match status" value="1"/>
</dbReference>
<evidence type="ECO:0000256" key="19">
    <source>
        <dbReference type="PIRNR" id="PIRNR017184"/>
    </source>
</evidence>
<protein>
    <recommendedName>
        <fullName evidence="19">Bifunctional NAD(P)H-hydrate repair enzyme</fullName>
    </recommendedName>
    <alternativeName>
        <fullName evidence="19">Nicotinamide nucleotide repair protein</fullName>
    </alternativeName>
    <domain>
        <recommendedName>
            <fullName evidence="19">ADP-dependent (S)-NAD(P)H-hydrate dehydratase</fullName>
            <ecNumber evidence="19">4.2.1.136</ecNumber>
        </recommendedName>
        <alternativeName>
            <fullName evidence="19">ADP-dependent NAD(P)HX dehydratase</fullName>
        </alternativeName>
    </domain>
    <domain>
        <recommendedName>
            <fullName evidence="19">NAD(P)H-hydrate epimerase</fullName>
            <ecNumber evidence="19">5.1.99.6</ecNumber>
        </recommendedName>
    </domain>
</protein>
<evidence type="ECO:0000256" key="11">
    <source>
        <dbReference type="ARBA" id="ARBA00023235"/>
    </source>
</evidence>
<dbReference type="GO" id="GO:0005524">
    <property type="term" value="F:ATP binding"/>
    <property type="evidence" value="ECO:0007669"/>
    <property type="project" value="UniProtKB-UniRule"/>
</dbReference>
<keyword evidence="5 18" id="KW-0479">Metal-binding</keyword>
<feature type="binding site" evidence="18">
    <location>
        <position position="124"/>
    </location>
    <ligand>
        <name>K(+)</name>
        <dbReference type="ChEBI" id="CHEBI:29103"/>
    </ligand>
</feature>
<dbReference type="InterPro" id="IPR030677">
    <property type="entry name" value="Nnr"/>
</dbReference>
<feature type="binding site" evidence="17">
    <location>
        <position position="321"/>
    </location>
    <ligand>
        <name>(6S)-NADPHX</name>
        <dbReference type="ChEBI" id="CHEBI:64076"/>
    </ligand>
</feature>
<dbReference type="Gene3D" id="3.40.1190.20">
    <property type="match status" value="1"/>
</dbReference>
<dbReference type="PANTHER" id="PTHR12592:SF0">
    <property type="entry name" value="ATP-DEPENDENT (S)-NAD(P)H-HYDRATE DEHYDRATASE"/>
    <property type="match status" value="1"/>
</dbReference>
<feature type="binding site" evidence="18">
    <location>
        <position position="220"/>
    </location>
    <ligand>
        <name>K(+)</name>
        <dbReference type="ChEBI" id="CHEBI:29103"/>
    </ligand>
</feature>
<dbReference type="Gene3D" id="3.40.50.10260">
    <property type="entry name" value="YjeF N-terminal domain"/>
    <property type="match status" value="1"/>
</dbReference>
<comment type="catalytic activity">
    <reaction evidence="2 18 19">
        <text>(6R)-NADPHX = (6S)-NADPHX</text>
        <dbReference type="Rhea" id="RHEA:32227"/>
        <dbReference type="ChEBI" id="CHEBI:64076"/>
        <dbReference type="ChEBI" id="CHEBI:64077"/>
        <dbReference type="EC" id="5.1.99.6"/>
    </reaction>
</comment>
<evidence type="ECO:0000256" key="4">
    <source>
        <dbReference type="ARBA" id="ARBA00009524"/>
    </source>
</evidence>
<dbReference type="GO" id="GO:0110051">
    <property type="term" value="P:metabolite repair"/>
    <property type="evidence" value="ECO:0007669"/>
    <property type="project" value="TreeGrafter"/>
</dbReference>
<keyword evidence="12 17" id="KW-0456">Lyase</keyword>
<evidence type="ECO:0000256" key="17">
    <source>
        <dbReference type="HAMAP-Rule" id="MF_01965"/>
    </source>
</evidence>
<dbReference type="SUPFAM" id="SSF64153">
    <property type="entry name" value="YjeF N-terminal domain-like"/>
    <property type="match status" value="1"/>
</dbReference>
<feature type="binding site" evidence="17">
    <location>
        <position position="504"/>
    </location>
    <ligand>
        <name>AMP</name>
        <dbReference type="ChEBI" id="CHEBI:456215"/>
    </ligand>
</feature>
<feature type="domain" description="YjeF C-terminal" evidence="20">
    <location>
        <begin position="285"/>
        <end position="568"/>
    </location>
</feature>
<dbReference type="InterPro" id="IPR000631">
    <property type="entry name" value="CARKD"/>
</dbReference>
<proteinExistence type="inferred from homology"/>
<evidence type="ECO:0000256" key="18">
    <source>
        <dbReference type="HAMAP-Rule" id="MF_01966"/>
    </source>
</evidence>
<comment type="catalytic activity">
    <reaction evidence="1 18 19">
        <text>(6R)-NADHX = (6S)-NADHX</text>
        <dbReference type="Rhea" id="RHEA:32215"/>
        <dbReference type="ChEBI" id="CHEBI:64074"/>
        <dbReference type="ChEBI" id="CHEBI:64075"/>
        <dbReference type="EC" id="5.1.99.6"/>
    </reaction>
</comment>
<dbReference type="Pfam" id="PF01256">
    <property type="entry name" value="Carb_kinase"/>
    <property type="match status" value="1"/>
</dbReference>
<evidence type="ECO:0000259" key="20">
    <source>
        <dbReference type="PROSITE" id="PS51383"/>
    </source>
</evidence>
<evidence type="ECO:0000256" key="9">
    <source>
        <dbReference type="ARBA" id="ARBA00022958"/>
    </source>
</evidence>
<feature type="binding site" evidence="17">
    <location>
        <position position="505"/>
    </location>
    <ligand>
        <name>(6S)-NADPHX</name>
        <dbReference type="ChEBI" id="CHEBI:64076"/>
    </ligand>
</feature>
<comment type="cofactor">
    <cofactor evidence="18 19">
        <name>K(+)</name>
        <dbReference type="ChEBI" id="CHEBI:29103"/>
    </cofactor>
    <text evidence="18 19">Binds 1 potassium ion per subunit.</text>
</comment>
<evidence type="ECO:0000256" key="6">
    <source>
        <dbReference type="ARBA" id="ARBA00022741"/>
    </source>
</evidence>
<keyword evidence="10 17" id="KW-0520">NAD</keyword>
<dbReference type="Pfam" id="PF03853">
    <property type="entry name" value="YjeF_N"/>
    <property type="match status" value="1"/>
</dbReference>
<comment type="caution">
    <text evidence="18">Lacks conserved residue(s) required for the propagation of feature annotation.</text>
</comment>
<feature type="binding site" evidence="17">
    <location>
        <begin position="475"/>
        <end position="479"/>
    </location>
    <ligand>
        <name>AMP</name>
        <dbReference type="ChEBI" id="CHEBI:456215"/>
    </ligand>
</feature>
<dbReference type="InterPro" id="IPR004443">
    <property type="entry name" value="YjeF_N_dom"/>
</dbReference>
<organism evidence="22 23">
    <name type="scientific">Aphanocapsa feldmannii 277cV</name>
    <dbReference type="NCBI Taxonomy" id="2507553"/>
    <lineage>
        <taxon>Bacteria</taxon>
        <taxon>Bacillati</taxon>
        <taxon>Cyanobacteriota</taxon>
        <taxon>Cyanophyceae</taxon>
        <taxon>Oscillatoriophycideae</taxon>
        <taxon>Chroococcales</taxon>
        <taxon>Microcystaceae</taxon>
        <taxon>Aphanocapsa</taxon>
    </lineage>
</organism>
<evidence type="ECO:0000313" key="22">
    <source>
        <dbReference type="EMBL" id="TGG90871.1"/>
    </source>
</evidence>
<evidence type="ECO:0000256" key="12">
    <source>
        <dbReference type="ARBA" id="ARBA00023239"/>
    </source>
</evidence>
<dbReference type="NCBIfam" id="TIGR00197">
    <property type="entry name" value="yjeF_nterm"/>
    <property type="match status" value="1"/>
</dbReference>
<keyword evidence="9 18" id="KW-0630">Potassium</keyword>
<dbReference type="GO" id="GO:0052856">
    <property type="term" value="F:NAD(P)HX epimerase activity"/>
    <property type="evidence" value="ECO:0007669"/>
    <property type="project" value="UniProtKB-UniRule"/>
</dbReference>
<evidence type="ECO:0000256" key="1">
    <source>
        <dbReference type="ARBA" id="ARBA00000013"/>
    </source>
</evidence>
<name>A0A524RLC4_9CHRO</name>
<evidence type="ECO:0000313" key="23">
    <source>
        <dbReference type="Proteomes" id="UP000317990"/>
    </source>
</evidence>
<comment type="catalytic activity">
    <reaction evidence="16 17 19">
        <text>(6S)-NADPHX + ADP = AMP + phosphate + NADPH + H(+)</text>
        <dbReference type="Rhea" id="RHEA:32235"/>
        <dbReference type="ChEBI" id="CHEBI:15378"/>
        <dbReference type="ChEBI" id="CHEBI:43474"/>
        <dbReference type="ChEBI" id="CHEBI:57783"/>
        <dbReference type="ChEBI" id="CHEBI:64076"/>
        <dbReference type="ChEBI" id="CHEBI:456215"/>
        <dbReference type="ChEBI" id="CHEBI:456216"/>
        <dbReference type="EC" id="4.2.1.136"/>
    </reaction>
</comment>
<evidence type="ECO:0000256" key="5">
    <source>
        <dbReference type="ARBA" id="ARBA00022723"/>
    </source>
</evidence>
<reference evidence="22 23" key="1">
    <citation type="journal article" date="2019" name="mSystems">
        <title>Life at home and on the roam: Genomic adaptions reflect the dual lifestyle of an intracellular, facultative symbiont.</title>
        <authorList>
            <person name="Burgsdorf I."/>
        </authorList>
    </citation>
    <scope>NUCLEOTIDE SEQUENCE [LARGE SCALE GENOMIC DNA]</scope>
    <source>
        <strain evidence="22">277cV</strain>
    </source>
</reference>
<comment type="caution">
    <text evidence="22">The sequence shown here is derived from an EMBL/GenBank/DDBJ whole genome shotgun (WGS) entry which is preliminary data.</text>
</comment>
<comment type="subunit">
    <text evidence="17">Homotetramer.</text>
</comment>
<keyword evidence="13" id="KW-0511">Multifunctional enzyme</keyword>
<gene>
    <name evidence="17" type="primary">nnrD</name>
    <name evidence="18" type="synonym">nnrE</name>
    <name evidence="22" type="ORF">ERJ67_09105</name>
</gene>
<dbReference type="EMBL" id="SRMO01000084">
    <property type="protein sequence ID" value="TGG90871.1"/>
    <property type="molecule type" value="Genomic_DNA"/>
</dbReference>
<comment type="function">
    <text evidence="18">Catalyzes the epimerization of the S- and R-forms of NAD(P)HX, a damaged form of NAD(P)H that is a result of enzymatic or heat-dependent hydration. This is a prerequisite for the S-specific NAD(P)H-hydrate dehydratase to allow the repair of both epimers of NAD(P)HX.</text>
</comment>
<dbReference type="Proteomes" id="UP000317990">
    <property type="component" value="Unassembled WGS sequence"/>
</dbReference>
<dbReference type="EC" id="5.1.99.6" evidence="19"/>
<evidence type="ECO:0000256" key="14">
    <source>
        <dbReference type="ARBA" id="ARBA00025153"/>
    </source>
</evidence>
<comment type="function">
    <text evidence="17">Catalyzes the dehydration of the S-form of NAD(P)HX at the expense of ADP, which is converted to AMP. Together with NAD(P)HX epimerase, which catalyzes the epimerization of the S- and R-forms, the enzyme allows the repair of both epimers of NAD(P)HX, a damaged form of NAD(P)H that is a result of enzymatic or heat-dependent hydration.</text>
</comment>
<dbReference type="InterPro" id="IPR029056">
    <property type="entry name" value="Ribokinase-like"/>
</dbReference>
<evidence type="ECO:0000256" key="13">
    <source>
        <dbReference type="ARBA" id="ARBA00023268"/>
    </source>
</evidence>
<evidence type="ECO:0000256" key="8">
    <source>
        <dbReference type="ARBA" id="ARBA00022857"/>
    </source>
</evidence>
<feature type="binding site" evidence="17">
    <location>
        <position position="442"/>
    </location>
    <ligand>
        <name>(6S)-NADPHX</name>
        <dbReference type="ChEBI" id="CHEBI:64076"/>
    </ligand>
</feature>
<dbReference type="PROSITE" id="PS51385">
    <property type="entry name" value="YJEF_N"/>
    <property type="match status" value="1"/>
</dbReference>
<comment type="catalytic activity">
    <reaction evidence="15 17 19">
        <text>(6S)-NADHX + ADP = AMP + phosphate + NADH + H(+)</text>
        <dbReference type="Rhea" id="RHEA:32223"/>
        <dbReference type="ChEBI" id="CHEBI:15378"/>
        <dbReference type="ChEBI" id="CHEBI:43474"/>
        <dbReference type="ChEBI" id="CHEBI:57945"/>
        <dbReference type="ChEBI" id="CHEBI:64074"/>
        <dbReference type="ChEBI" id="CHEBI:456215"/>
        <dbReference type="ChEBI" id="CHEBI:456216"/>
        <dbReference type="EC" id="4.2.1.136"/>
    </reaction>
</comment>
<dbReference type="GO" id="GO:0052855">
    <property type="term" value="F:ADP-dependent NAD(P)H-hydrate dehydratase activity"/>
    <property type="evidence" value="ECO:0007669"/>
    <property type="project" value="UniProtKB-UniRule"/>
</dbReference>
<dbReference type="GO" id="GO:0046496">
    <property type="term" value="P:nicotinamide nucleotide metabolic process"/>
    <property type="evidence" value="ECO:0007669"/>
    <property type="project" value="UniProtKB-UniRule"/>
</dbReference>
<dbReference type="PIRSF" id="PIRSF017184">
    <property type="entry name" value="Nnr"/>
    <property type="match status" value="1"/>
</dbReference>
<evidence type="ECO:0000256" key="2">
    <source>
        <dbReference type="ARBA" id="ARBA00000909"/>
    </source>
</evidence>
<keyword evidence="11 18" id="KW-0413">Isomerase</keyword>
<feature type="binding site" evidence="18">
    <location>
        <position position="184"/>
    </location>
    <ligand>
        <name>K(+)</name>
        <dbReference type="ChEBI" id="CHEBI:29103"/>
    </ligand>
</feature>
<evidence type="ECO:0000259" key="21">
    <source>
        <dbReference type="PROSITE" id="PS51385"/>
    </source>
</evidence>
<evidence type="ECO:0000256" key="16">
    <source>
        <dbReference type="ARBA" id="ARBA00049209"/>
    </source>
</evidence>
<dbReference type="EC" id="4.2.1.136" evidence="19"/>
<dbReference type="PANTHER" id="PTHR12592">
    <property type="entry name" value="ATP-DEPENDENT (S)-NAD(P)H-HYDRATE DEHYDRATASE FAMILY MEMBER"/>
    <property type="match status" value="1"/>
</dbReference>
<keyword evidence="6 17" id="KW-0547">Nucleotide-binding</keyword>
<sequence>MTQGSELLMLGEATLAGRQFPHVAWSDGLLLRGRGLPCRRQPRSCAVSLCSPTVPASVPWPAARQCHLLLTPGAMAALEHRLFDAGMPVAALMEKAALALSQRILADEPSLTDGVTVLVGPGHNGGDGLVIARELALAGHGVRVWCPFERLKPLTQNHLRYLQLLDVERLDSPPQPQRPGVWIDALFGLGQRRPLEGAVASLAEEVRTCGRRCWAVDVPSGLSDSSGEPLGPCFPAARTFALGAVKRGLLGDRALSLVGHLEPVPLGVPPSLLRQCLASAPTLLWPEDCHTFVAPQPPAAAGKYGRGRLLMLAGSRRYPGAFTLALAGADASGAGAIHAWIPQGGEDALLGRHPHVLVFGGSPAGDQLSWPGLSGLDRFDALLVGPGIGPAPFEPVQWAMLQAFRGLLVLDADGLNRLASLGQAQAQAWLRARAGATWLTPHGAEARRLFGDLPGDRLDQARAAARASRTTVLLKGPRTAIAASDGRCWQLAQASAEAARAGLGDVLAGYAAGLAARFLASGQPADPTWLAVAALDHGSAGLELQASGRRSFTPLDVAAALARPGSFAARNEQRN</sequence>
<feature type="binding site" evidence="18">
    <location>
        <begin position="188"/>
        <end position="194"/>
    </location>
    <ligand>
        <name>(6S)-NADPHX</name>
        <dbReference type="ChEBI" id="CHEBI:64076"/>
    </ligand>
</feature>
<dbReference type="InterPro" id="IPR036652">
    <property type="entry name" value="YjeF_N_dom_sf"/>
</dbReference>
<evidence type="ECO:0000256" key="15">
    <source>
        <dbReference type="ARBA" id="ARBA00048238"/>
    </source>
</evidence>
<dbReference type="PROSITE" id="PS51383">
    <property type="entry name" value="YJEF_C_3"/>
    <property type="match status" value="1"/>
</dbReference>
<comment type="function">
    <text evidence="14 19">Bifunctional enzyme that catalyzes the epimerization of the S- and R-forms of NAD(P)HX and the dehydration of the S-form of NAD(P)HX at the expense of ADP, which is converted to AMP. This allows the repair of both epimers of NAD(P)HX, a damaged form of NAD(P)H that is a result of enzymatic or heat-dependent hydration.</text>
</comment>
<keyword evidence="8 17" id="KW-0521">NADP</keyword>
<dbReference type="AlphaFoldDB" id="A0A524RLC4"/>
<dbReference type="SUPFAM" id="SSF53613">
    <property type="entry name" value="Ribokinase-like"/>
    <property type="match status" value="1"/>
</dbReference>
<evidence type="ECO:0000256" key="3">
    <source>
        <dbReference type="ARBA" id="ARBA00006001"/>
    </source>
</evidence>
<feature type="binding site" evidence="18">
    <location>
        <begin position="123"/>
        <end position="127"/>
    </location>
    <ligand>
        <name>(6S)-NADPHX</name>
        <dbReference type="ChEBI" id="CHEBI:64076"/>
    </ligand>
</feature>
<keyword evidence="7 17" id="KW-0067">ATP-binding</keyword>
<comment type="similarity">
    <text evidence="4 19">In the C-terminal section; belongs to the NnrD/CARKD family.</text>
</comment>
<accession>A0A524RLC4</accession>